<gene>
    <name evidence="11" type="ORF">JKP88DRAFT_243178</name>
</gene>
<evidence type="ECO:0000313" key="12">
    <source>
        <dbReference type="Proteomes" id="UP000664859"/>
    </source>
</evidence>
<evidence type="ECO:0000256" key="1">
    <source>
        <dbReference type="ARBA" id="ARBA00022741"/>
    </source>
</evidence>
<keyword evidence="4 6" id="KW-0505">Motor protein</keyword>
<dbReference type="Gene3D" id="1.10.10.820">
    <property type="match status" value="1"/>
</dbReference>
<dbReference type="PROSITE" id="PS51844">
    <property type="entry name" value="SH3_LIKE"/>
    <property type="match status" value="1"/>
</dbReference>
<name>A0A835ZIN6_9STRA</name>
<keyword evidence="5 6" id="KW-0009">Actin-binding</keyword>
<dbReference type="PROSITE" id="PS51456">
    <property type="entry name" value="MYOSIN_MOTOR"/>
    <property type="match status" value="1"/>
</dbReference>
<feature type="coiled-coil region" evidence="7">
    <location>
        <begin position="1340"/>
        <end position="1417"/>
    </location>
</feature>
<dbReference type="SMART" id="SM00242">
    <property type="entry name" value="MYSc"/>
    <property type="match status" value="1"/>
</dbReference>
<dbReference type="OrthoDB" id="199795at2759"/>
<keyword evidence="3 6" id="KW-0518">Myosin</keyword>
<dbReference type="Gene3D" id="2.30.30.360">
    <property type="entry name" value="Myosin S1 fragment, N-terminal"/>
    <property type="match status" value="1"/>
</dbReference>
<organism evidence="11 12">
    <name type="scientific">Tribonema minus</name>
    <dbReference type="NCBI Taxonomy" id="303371"/>
    <lineage>
        <taxon>Eukaryota</taxon>
        <taxon>Sar</taxon>
        <taxon>Stramenopiles</taxon>
        <taxon>Ochrophyta</taxon>
        <taxon>PX clade</taxon>
        <taxon>Xanthophyceae</taxon>
        <taxon>Tribonematales</taxon>
        <taxon>Tribonemataceae</taxon>
        <taxon>Tribonema</taxon>
    </lineage>
</organism>
<dbReference type="InterPro" id="IPR036961">
    <property type="entry name" value="Kinesin_motor_dom_sf"/>
</dbReference>
<dbReference type="PANTHER" id="PTHR13140">
    <property type="entry name" value="MYOSIN"/>
    <property type="match status" value="1"/>
</dbReference>
<feature type="binding site" evidence="6">
    <location>
        <begin position="192"/>
        <end position="199"/>
    </location>
    <ligand>
        <name>ATP</name>
        <dbReference type="ChEBI" id="CHEBI:30616"/>
    </ligand>
</feature>
<evidence type="ECO:0000313" key="11">
    <source>
        <dbReference type="EMBL" id="KAG5189663.1"/>
    </source>
</evidence>
<evidence type="ECO:0000259" key="9">
    <source>
        <dbReference type="PROSITE" id="PS51456"/>
    </source>
</evidence>
<feature type="region of interest" description="Disordered" evidence="8">
    <location>
        <begin position="2001"/>
        <end position="2031"/>
    </location>
</feature>
<dbReference type="GO" id="GO:0016459">
    <property type="term" value="C:myosin complex"/>
    <property type="evidence" value="ECO:0007669"/>
    <property type="project" value="UniProtKB-KW"/>
</dbReference>
<proteinExistence type="inferred from homology"/>
<dbReference type="SUPFAM" id="SSF52540">
    <property type="entry name" value="P-loop containing nucleoside triphosphate hydrolases"/>
    <property type="match status" value="1"/>
</dbReference>
<dbReference type="Gene3D" id="1.20.5.4820">
    <property type="match status" value="1"/>
</dbReference>
<feature type="compositionally biased region" description="Basic and acidic residues" evidence="8">
    <location>
        <begin position="2467"/>
        <end position="2479"/>
    </location>
</feature>
<evidence type="ECO:0000259" key="10">
    <source>
        <dbReference type="PROSITE" id="PS51844"/>
    </source>
</evidence>
<keyword evidence="11" id="KW-0378">Hydrolase</keyword>
<dbReference type="Gene3D" id="1.20.58.530">
    <property type="match status" value="1"/>
</dbReference>
<keyword evidence="2 6" id="KW-0067">ATP-binding</keyword>
<feature type="compositionally biased region" description="Basic and acidic residues" evidence="8">
    <location>
        <begin position="2003"/>
        <end position="2017"/>
    </location>
</feature>
<dbReference type="Pfam" id="PF00063">
    <property type="entry name" value="Myosin_head"/>
    <property type="match status" value="2"/>
</dbReference>
<dbReference type="Gene3D" id="3.40.850.10">
    <property type="entry name" value="Kinesin motor domain"/>
    <property type="match status" value="1"/>
</dbReference>
<keyword evidence="1 6" id="KW-0547">Nucleotide-binding</keyword>
<dbReference type="PRINTS" id="PR00193">
    <property type="entry name" value="MYOSINHEAVY"/>
</dbReference>
<dbReference type="GO" id="GO:0016020">
    <property type="term" value="C:membrane"/>
    <property type="evidence" value="ECO:0007669"/>
    <property type="project" value="TreeGrafter"/>
</dbReference>
<feature type="region of interest" description="Disordered" evidence="8">
    <location>
        <begin position="2460"/>
        <end position="2479"/>
    </location>
</feature>
<accession>A0A835ZIN6</accession>
<dbReference type="EMBL" id="JAFCMP010000046">
    <property type="protein sequence ID" value="KAG5189663.1"/>
    <property type="molecule type" value="Genomic_DNA"/>
</dbReference>
<reference evidence="11" key="1">
    <citation type="submission" date="2021-02" db="EMBL/GenBank/DDBJ databases">
        <title>First Annotated Genome of the Yellow-green Alga Tribonema minus.</title>
        <authorList>
            <person name="Mahan K.M."/>
        </authorList>
    </citation>
    <scope>NUCLEOTIDE SEQUENCE</scope>
    <source>
        <strain evidence="11">UTEX B ZZ1240</strain>
    </source>
</reference>
<dbReference type="GO" id="GO:0016787">
    <property type="term" value="F:hydrolase activity"/>
    <property type="evidence" value="ECO:0007669"/>
    <property type="project" value="UniProtKB-KW"/>
</dbReference>
<dbReference type="Proteomes" id="UP000664859">
    <property type="component" value="Unassembled WGS sequence"/>
</dbReference>
<keyword evidence="12" id="KW-1185">Reference proteome</keyword>
<feature type="coiled-coil region" evidence="7">
    <location>
        <begin position="1091"/>
        <end position="1128"/>
    </location>
</feature>
<comment type="caution">
    <text evidence="11">The sequence shown here is derived from an EMBL/GenBank/DDBJ whole genome shotgun (WGS) entry which is preliminary data.</text>
</comment>
<sequence length="2699" mass="283669">MDHLADWSFANPGHPVWLSDTDEGFVEATITSVKGSIVVVTTKGGKKVTVDADAPKKTSPRGRKPLDEPLRLLPRAAQTAEGVENMDDLNPLNEATIVANIESRFRMDLIYTRTGPILIAMNPFKRLNIYQDEIVRMYAGRPHGMLPPHCYQERNALTCRLRRALAVLHAQAEDAFQLLRRDGIDQSVIICGESGAGKTETTKKMLHYISAVARGETPEGRRIGAGPSTFRTNRNSMKRMDSAHSLLGLSLGERMVDSNALTEAFGNAKTVRNNNSSRFGKFTLFSFAKQHRSTISGGRIRTFLLEKSRVAQQPLNERNYHIFYQLLAGAPQAWHSKLHLAPPSTFHYLNQSGCMTAADIDDAEWFDATCDAMDKVQVSQDDQEAIFQVVAGVLHMGQVDFTALPDGESCEVTASKGPNAAVAVAASVLGLDVEALTQALITRVRVVPPKQETADQARDSRDALAKAIYSRLFDHLVHETNAAFDVDPDPNASFIGILDIFGFEDLQTNGFEQVFINYTNEKLQAIFNDATFRKEVEEYTREQIPFDRRDFPNNQPCLDLIEKKPMGLLPLIDSECLRGAVASDQSLVSKFHRAHQAHLHYAVCGPASGHRHSDGTLTNDSEFIIKHYAGLSSCQHPCDSPLRSPAPAIALPRRPIIYETAGFVDKNKDAVYDHLYDVVSRSTFPLVANLFPPRLGAPAAPGSTGTVAKESGPGKAVGQTVATRFTTSLNELTEVLNRTQSRFVRCVKTNNLLKPQIFDKPSVLRQLKTSGVMAALEIRRAGYPTRVPYGDFVKQFRVFDVSSAKELSNTAQRASLTGGAAPPSDRATAARMMTCPALVDVITPEQYRLGLTKIFFQADVLITLQTLKDRILLPYAVKIQHWWLRKQERIMEHKLTRAMHMVTNSVDRATIHGVQHISRVRRALEAAIGAVRYARGLGLLEPEVFRPALDRAMTSALAAREAVDAAAALKQHEARQRAQQLSDLDSGRARLGRITDGCALLTIDKVELEESVSTAAKAIEACRDELLRAAAPEPAMASPGQDAGGSGGVAHHARRKSVMQRTFTRAALLIEQAAGTVAAPATSAQTEEPDLERREQTCEEALALVETAEDLYAVLRGAQDRLERARSKGHDTLEKARAIASAARTLASAAGISDVAAVVAASNAVDAADTEALEALEGVVESRFEFAVGAAMETAERLAQIASREKAQKEEDDRRETGRTTLRAAAAKHAAAYDDAVALGVQGRAGLVKALSSYEGKMAEARLAEVGGASAFIAAADATLAAADTVQVALGAERQHKEACDRIRQGELARLEPPLAALAALEIRAADAGVAEEPTVVGAIADARAALESVRRNIERAEDASAAPLAAAIMSALSMAVATERAFSEAKQRKDALDREAAAAAHELNALDARLTELRASAAEDPEAGVALLTICDAPATAAAAAVADARRCVRKGDNAHDMEALTQIAAAKLRIRSQRVLSLTPPRTRHCCCCAARQVKEVEEATSQGKLRAAAFLRRRGAALAKLRACAESLQAARSSLVAANLQERTMDEVRTAMESADAALHASQQRALRPLVADMLQGDAAGADEEAAATEAARKVEAAEAVAARAVAAAERSAREWSAVAAALSAATERYSVMTAAALQAEVGGDSRVVAALEGAETAAGEANAAVTAGSTANTDPSGARHLVEAFGARLTALDATTTSAQRAKEAADRQRAAAKATLDGALLRLQGASATAIAAGPAVSALCRPVLDQANEAIVAAAWLRRRAADADGSNGAGAPEAVSVAAASALGKVAQAEQHLEEISASLAEAEEKARGIVVVAMGGTAAGTIPAEAATLLSDARASVTAARKLADDGQLQGPSGDMVADAAAAERAVAAAGHAVLAATEAVEAAAVRHQRAGGVVAELNAELDALVARHAAAAAPSASETAASDSNKDGIAALVEVLQHSPRFAAATAAVEAQIEAVLVAIGGAAAAAAAAESHGAAGPAAAAAASEALKSLRKKVQEEENEGLHERQRSVRRAAQAERAAAEGPALRRRVEAVKAMMRAAPCQSVGAAAKEAEEVAKASAGIAALDKLAALGHHATEEECVSVESVITMVAAAEAAVHRQAARIQRAESARRAALLRLEMCQTYFNELHHNSTALYNLAVQMTLAAASFAARCDRLPAALTTEADKEDITYWRTAAAEGAAGHAAAASSSGHHRSTSFLAGTVTSAALVAHAVTGVENVLAAARQRVTMGLFTWTDDLGYAVAAAAAMDRAHALVTAAQGLVQRQAVRLEGLMQQRAAAQSSLQSVSTRCMAAAASAEVAGVAACERVATPLRAAEAAIKVVVELIEKGGAAASPAALEEAQRMVAAADAATAKELKRREAVISGRRQARAEVKAAADGLEAAKARVATGANAATATALVAAADAALAKLHTAAATLVEDGDAAAAAAATASTATAWVAPRAVTEALRDAEQASSAMDAHHAQQRDMSRKEALKAAAARIAARRAELEEKASAEDAVRQRRHLQDDLERVANRLNMALPTVDEVTLAANEASAAVAAARALVSSEEAELSGTTAEAAAAALQGAGERIEGLEGTVRLMEASQRVAAATTAPTAASTEAYMGRTSAAFEALTSNMACLTQSLASMQQLMQHQTRVMQLQGQLLAGHGDRDALLKELATANLTAPPAPAAMTKGGIDLARAGDAAYVRMANA</sequence>
<dbReference type="InterPro" id="IPR001609">
    <property type="entry name" value="Myosin_head_motor_dom-like"/>
</dbReference>
<dbReference type="InterPro" id="IPR027417">
    <property type="entry name" value="P-loop_NTPase"/>
</dbReference>
<feature type="domain" description="Myosin motor" evidence="9">
    <location>
        <begin position="81"/>
        <end position="869"/>
    </location>
</feature>
<protein>
    <submittedName>
        <fullName evidence="11">P-loop containing nucleoside triphosphate hydrolase protein</fullName>
    </submittedName>
</protein>
<evidence type="ECO:0000256" key="5">
    <source>
        <dbReference type="ARBA" id="ARBA00023203"/>
    </source>
</evidence>
<dbReference type="GO" id="GO:0051015">
    <property type="term" value="F:actin filament binding"/>
    <property type="evidence" value="ECO:0007669"/>
    <property type="project" value="InterPro"/>
</dbReference>
<dbReference type="GO" id="GO:0005524">
    <property type="term" value="F:ATP binding"/>
    <property type="evidence" value="ECO:0007669"/>
    <property type="project" value="UniProtKB-UniRule"/>
</dbReference>
<dbReference type="InterPro" id="IPR004009">
    <property type="entry name" value="SH3_Myosin"/>
</dbReference>
<evidence type="ECO:0000256" key="8">
    <source>
        <dbReference type="SAM" id="MobiDB-lite"/>
    </source>
</evidence>
<feature type="coiled-coil region" evidence="7">
    <location>
        <begin position="2479"/>
        <end position="2522"/>
    </location>
</feature>
<dbReference type="GO" id="GO:0000146">
    <property type="term" value="F:microfilament motor activity"/>
    <property type="evidence" value="ECO:0007669"/>
    <property type="project" value="TreeGrafter"/>
</dbReference>
<evidence type="ECO:0000256" key="4">
    <source>
        <dbReference type="ARBA" id="ARBA00023175"/>
    </source>
</evidence>
<dbReference type="CDD" id="cd00124">
    <property type="entry name" value="MYSc"/>
    <property type="match status" value="1"/>
</dbReference>
<dbReference type="GO" id="GO:0007015">
    <property type="term" value="P:actin filament organization"/>
    <property type="evidence" value="ECO:0007669"/>
    <property type="project" value="TreeGrafter"/>
</dbReference>
<evidence type="ECO:0000256" key="6">
    <source>
        <dbReference type="PROSITE-ProRule" id="PRU00782"/>
    </source>
</evidence>
<feature type="region of interest" description="Actin-binding" evidence="6">
    <location>
        <begin position="729"/>
        <end position="751"/>
    </location>
</feature>
<comment type="similarity">
    <text evidence="6">Belongs to the TRAFAC class myosin-kinesin ATPase superfamily. Myosin family.</text>
</comment>
<dbReference type="Gene3D" id="1.20.120.720">
    <property type="entry name" value="Myosin VI head, motor domain, U50 subdomain"/>
    <property type="match status" value="1"/>
</dbReference>
<dbReference type="GO" id="GO:0005737">
    <property type="term" value="C:cytoplasm"/>
    <property type="evidence" value="ECO:0007669"/>
    <property type="project" value="TreeGrafter"/>
</dbReference>
<feature type="compositionally biased region" description="Low complexity" evidence="8">
    <location>
        <begin position="2021"/>
        <end position="2031"/>
    </location>
</feature>
<evidence type="ECO:0000256" key="2">
    <source>
        <dbReference type="ARBA" id="ARBA00022840"/>
    </source>
</evidence>
<keyword evidence="7" id="KW-0175">Coiled coil</keyword>
<evidence type="ECO:0000256" key="3">
    <source>
        <dbReference type="ARBA" id="ARBA00023123"/>
    </source>
</evidence>
<feature type="domain" description="Myosin N-terminal SH3-like" evidence="10">
    <location>
        <begin position="11"/>
        <end position="60"/>
    </location>
</feature>
<evidence type="ECO:0000256" key="7">
    <source>
        <dbReference type="SAM" id="Coils"/>
    </source>
</evidence>
<dbReference type="Pfam" id="PF02736">
    <property type="entry name" value="Myosin_N"/>
    <property type="match status" value="1"/>
</dbReference>
<dbReference type="InterPro" id="IPR008989">
    <property type="entry name" value="Myosin_S1_N"/>
</dbReference>
<dbReference type="FunFam" id="1.10.10.820:FF:000001">
    <property type="entry name" value="Myosin heavy chain"/>
    <property type="match status" value="1"/>
</dbReference>
<dbReference type="PANTHER" id="PTHR13140:SF706">
    <property type="entry name" value="DILUTE CLASS UNCONVENTIONAL MYOSIN, ISOFORM C"/>
    <property type="match status" value="1"/>
</dbReference>